<protein>
    <submittedName>
        <fullName evidence="2">Helix-turn-helix protein</fullName>
    </submittedName>
</protein>
<dbReference type="GO" id="GO:0003677">
    <property type="term" value="F:DNA binding"/>
    <property type="evidence" value="ECO:0007669"/>
    <property type="project" value="InterPro"/>
</dbReference>
<dbReference type="AlphaFoldDB" id="A0A2Y9BEZ8"/>
<dbReference type="SUPFAM" id="SSF47413">
    <property type="entry name" value="lambda repressor-like DNA-binding domains"/>
    <property type="match status" value="1"/>
</dbReference>
<name>A0A2Y9BEZ8_9FIRM</name>
<proteinExistence type="predicted"/>
<comment type="caution">
    <text evidence="2">The sequence shown here is derived from an EMBL/GenBank/DDBJ whole genome shotgun (WGS) entry which is preliminary data.</text>
</comment>
<evidence type="ECO:0000313" key="3">
    <source>
        <dbReference type="Proteomes" id="UP000245845"/>
    </source>
</evidence>
<dbReference type="RefSeq" id="WP_109731441.1">
    <property type="nucleotide sequence ID" value="NZ_BAAACK010000011.1"/>
</dbReference>
<dbReference type="EMBL" id="QGDL01000007">
    <property type="protein sequence ID" value="PWJ28893.1"/>
    <property type="molecule type" value="Genomic_DNA"/>
</dbReference>
<evidence type="ECO:0000313" key="2">
    <source>
        <dbReference type="EMBL" id="PWJ28893.1"/>
    </source>
</evidence>
<dbReference type="CDD" id="cd00093">
    <property type="entry name" value="HTH_XRE"/>
    <property type="match status" value="1"/>
</dbReference>
<keyword evidence="3" id="KW-1185">Reference proteome</keyword>
<organism evidence="2 3">
    <name type="scientific">Faecalicatena orotica</name>
    <dbReference type="NCBI Taxonomy" id="1544"/>
    <lineage>
        <taxon>Bacteria</taxon>
        <taxon>Bacillati</taxon>
        <taxon>Bacillota</taxon>
        <taxon>Clostridia</taxon>
        <taxon>Lachnospirales</taxon>
        <taxon>Lachnospiraceae</taxon>
        <taxon>Faecalicatena</taxon>
    </lineage>
</organism>
<accession>A0A2Y9BEZ8</accession>
<dbReference type="Gene3D" id="1.10.260.40">
    <property type="entry name" value="lambda repressor-like DNA-binding domains"/>
    <property type="match status" value="1"/>
</dbReference>
<dbReference type="Pfam" id="PF01381">
    <property type="entry name" value="HTH_3"/>
    <property type="match status" value="1"/>
</dbReference>
<reference evidence="2 3" key="1">
    <citation type="submission" date="2018-05" db="EMBL/GenBank/DDBJ databases">
        <title>The Hungate 1000. A catalogue of reference genomes from the rumen microbiome.</title>
        <authorList>
            <person name="Kelly W."/>
        </authorList>
    </citation>
    <scope>NUCLEOTIDE SEQUENCE [LARGE SCALE GENOMIC DNA]</scope>
    <source>
        <strain evidence="2 3">NLAE-zl-C242</strain>
    </source>
</reference>
<sequence>MSGFPMIDMVRTGENILKLRQQKKLSVKELQLIFGFETPQAIYKWQHGTALPTVDNLVILSIIFEVKMEDILVLSEKKEMKMCERYLRYVFS</sequence>
<dbReference type="OrthoDB" id="2044565at2"/>
<dbReference type="InterPro" id="IPR001387">
    <property type="entry name" value="Cro/C1-type_HTH"/>
</dbReference>
<dbReference type="InterPro" id="IPR010982">
    <property type="entry name" value="Lambda_DNA-bd_dom_sf"/>
</dbReference>
<feature type="domain" description="HTH cro/C1-type" evidence="1">
    <location>
        <begin position="16"/>
        <end position="71"/>
    </location>
</feature>
<gene>
    <name evidence="2" type="ORF">A8806_10741</name>
</gene>
<dbReference type="PROSITE" id="PS50943">
    <property type="entry name" value="HTH_CROC1"/>
    <property type="match status" value="1"/>
</dbReference>
<dbReference type="Proteomes" id="UP000245845">
    <property type="component" value="Unassembled WGS sequence"/>
</dbReference>
<evidence type="ECO:0000259" key="1">
    <source>
        <dbReference type="PROSITE" id="PS50943"/>
    </source>
</evidence>